<keyword evidence="9" id="KW-1185">Reference proteome</keyword>
<dbReference type="Pfam" id="PF00069">
    <property type="entry name" value="Pkinase"/>
    <property type="match status" value="1"/>
</dbReference>
<evidence type="ECO:0000256" key="4">
    <source>
        <dbReference type="ARBA" id="ARBA00022840"/>
    </source>
</evidence>
<dbReference type="InterPro" id="IPR017441">
    <property type="entry name" value="Protein_kinase_ATP_BS"/>
</dbReference>
<dbReference type="InterPro" id="IPR008271">
    <property type="entry name" value="Ser/Thr_kinase_AS"/>
</dbReference>
<dbReference type="SUPFAM" id="SSF50998">
    <property type="entry name" value="Quinoprotein alcohol dehydrogenase-like"/>
    <property type="match status" value="1"/>
</dbReference>
<dbReference type="RefSeq" id="WP_344592384.1">
    <property type="nucleotide sequence ID" value="NZ_BAAARW010000020.1"/>
</dbReference>
<evidence type="ECO:0000259" key="7">
    <source>
        <dbReference type="PROSITE" id="PS50011"/>
    </source>
</evidence>
<dbReference type="CDD" id="cd14014">
    <property type="entry name" value="STKc_PknB_like"/>
    <property type="match status" value="1"/>
</dbReference>
<dbReference type="InterPro" id="IPR011009">
    <property type="entry name" value="Kinase-like_dom_sf"/>
</dbReference>
<dbReference type="SMART" id="SM00564">
    <property type="entry name" value="PQQ"/>
    <property type="match status" value="6"/>
</dbReference>
<dbReference type="SMART" id="SM00220">
    <property type="entry name" value="S_TKc"/>
    <property type="match status" value="1"/>
</dbReference>
<keyword evidence="4 5" id="KW-0067">ATP-binding</keyword>
<dbReference type="Gene3D" id="1.10.510.10">
    <property type="entry name" value="Transferase(Phosphotransferase) domain 1"/>
    <property type="match status" value="1"/>
</dbReference>
<dbReference type="SUPFAM" id="SSF56112">
    <property type="entry name" value="Protein kinase-like (PK-like)"/>
    <property type="match status" value="1"/>
</dbReference>
<feature type="region of interest" description="Disordered" evidence="6">
    <location>
        <begin position="377"/>
        <end position="407"/>
    </location>
</feature>
<evidence type="ECO:0000256" key="5">
    <source>
        <dbReference type="PROSITE-ProRule" id="PRU10141"/>
    </source>
</evidence>
<dbReference type="Gene3D" id="3.30.200.20">
    <property type="entry name" value="Phosphorylase Kinase, domain 1"/>
    <property type="match status" value="1"/>
</dbReference>
<dbReference type="InterPro" id="IPR018391">
    <property type="entry name" value="PQQ_b-propeller_rpt"/>
</dbReference>
<evidence type="ECO:0000256" key="6">
    <source>
        <dbReference type="SAM" id="MobiDB-lite"/>
    </source>
</evidence>
<dbReference type="PROSITE" id="PS00108">
    <property type="entry name" value="PROTEIN_KINASE_ST"/>
    <property type="match status" value="1"/>
</dbReference>
<dbReference type="PROSITE" id="PS50011">
    <property type="entry name" value="PROTEIN_KINASE_DOM"/>
    <property type="match status" value="1"/>
</dbReference>
<dbReference type="InterPro" id="IPR000719">
    <property type="entry name" value="Prot_kinase_dom"/>
</dbReference>
<dbReference type="PANTHER" id="PTHR43289">
    <property type="entry name" value="MITOGEN-ACTIVATED PROTEIN KINASE KINASE KINASE 20-RELATED"/>
    <property type="match status" value="1"/>
</dbReference>
<dbReference type="Gene3D" id="2.130.10.10">
    <property type="entry name" value="YVTN repeat-like/Quinoprotein amine dehydrogenase"/>
    <property type="match status" value="2"/>
</dbReference>
<keyword evidence="1" id="KW-0808">Transferase</keyword>
<dbReference type="InterPro" id="IPR011047">
    <property type="entry name" value="Quinoprotein_ADH-like_sf"/>
</dbReference>
<comment type="caution">
    <text evidence="8">The sequence shown here is derived from an EMBL/GenBank/DDBJ whole genome shotgun (WGS) entry which is preliminary data.</text>
</comment>
<evidence type="ECO:0000256" key="2">
    <source>
        <dbReference type="ARBA" id="ARBA00022741"/>
    </source>
</evidence>
<dbReference type="PANTHER" id="PTHR43289:SF34">
    <property type="entry name" value="SERINE_THREONINE-PROTEIN KINASE YBDM-RELATED"/>
    <property type="match status" value="1"/>
</dbReference>
<feature type="binding site" evidence="5">
    <location>
        <position position="43"/>
    </location>
    <ligand>
        <name>ATP</name>
        <dbReference type="ChEBI" id="CHEBI:30616"/>
    </ligand>
</feature>
<organism evidence="8 9">
    <name type="scientific">Actinomadura vinacea</name>
    <dbReference type="NCBI Taxonomy" id="115336"/>
    <lineage>
        <taxon>Bacteria</taxon>
        <taxon>Bacillati</taxon>
        <taxon>Actinomycetota</taxon>
        <taxon>Actinomycetes</taxon>
        <taxon>Streptosporangiales</taxon>
        <taxon>Thermomonosporaceae</taxon>
        <taxon>Actinomadura</taxon>
    </lineage>
</organism>
<keyword evidence="2 5" id="KW-0547">Nucleotide-binding</keyword>
<gene>
    <name evidence="8" type="ORF">GCM10010191_52620</name>
</gene>
<reference evidence="8 9" key="1">
    <citation type="journal article" date="2019" name="Int. J. Syst. Evol. Microbiol.">
        <title>The Global Catalogue of Microorganisms (GCM) 10K type strain sequencing project: providing services to taxonomists for standard genome sequencing and annotation.</title>
        <authorList>
            <consortium name="The Broad Institute Genomics Platform"/>
            <consortium name="The Broad Institute Genome Sequencing Center for Infectious Disease"/>
            <person name="Wu L."/>
            <person name="Ma J."/>
        </authorList>
    </citation>
    <scope>NUCLEOTIDE SEQUENCE [LARGE SCALE GENOMIC DNA]</scope>
    <source>
        <strain evidence="8 9">JCM 3325</strain>
    </source>
</reference>
<feature type="region of interest" description="Disordered" evidence="6">
    <location>
        <begin position="319"/>
        <end position="346"/>
    </location>
</feature>
<dbReference type="PROSITE" id="PS00107">
    <property type="entry name" value="PROTEIN_KINASE_ATP"/>
    <property type="match status" value="1"/>
</dbReference>
<feature type="compositionally biased region" description="Low complexity" evidence="6">
    <location>
        <begin position="386"/>
        <end position="397"/>
    </location>
</feature>
<dbReference type="InterPro" id="IPR002372">
    <property type="entry name" value="PQQ_rpt_dom"/>
</dbReference>
<name>A0ABN3JM52_9ACTN</name>
<evidence type="ECO:0000313" key="9">
    <source>
        <dbReference type="Proteomes" id="UP001501231"/>
    </source>
</evidence>
<evidence type="ECO:0000256" key="3">
    <source>
        <dbReference type="ARBA" id="ARBA00022777"/>
    </source>
</evidence>
<evidence type="ECO:0000256" key="1">
    <source>
        <dbReference type="ARBA" id="ARBA00022679"/>
    </source>
</evidence>
<dbReference type="EMBL" id="BAAARW010000020">
    <property type="protein sequence ID" value="GAA2432141.1"/>
    <property type="molecule type" value="Genomic_DNA"/>
</dbReference>
<sequence length="721" mass="74926">MEPLQAGDPARVGSYRLLGRLGAGGMGVVYLGRSRSGRRVAVKVIRAEHVRNAEYRARFRREVGAARKVTGTFTAPVLDADPDAAEPWLATAYLPGLTLREAVASCGPLPPDAVRALAAGLAEALAAVHQAGLVHRDLKPGNVMLTAGGPRVIDFGVARPQDDGAAVTRVGTLLGTPGFMSPEQVSGGEVGPAGDIFTLGAVLAYAATGAEPFGDGLMHSRLYRVMNVRADLDGIADGWLRDLVTDCLRREPERRPSAAGVVERLGGVGELSLHGTGWLPADVAEEIDRRTAEPRRPPGPPGAAEPDAVIMDLATLDPEAPAGPVATVDPAAPGTEPGKAPAARNPLGRRRALAAGSVLAAGGLGIVLWDRGRAPDAGRAPERGRALSAGRAASSAPAGPPPRPVPRWKTKVSDYYPNLLAAGGVVLAKSDEDIIRALDPRTGRVLWKRPALSLSSAVGDVAYLITPNGWDLTAVRAASGKTLWTHDSPLGSLPGVGPAVTGPVACVGDYNRKRVTALGVRDGRVRWTAGVNAEDGIAAGDGMVVAMESKVIGLDAENGRTKWTHAVVEPRHPHFGDGLFFVADRYSTLHALRADDGRLAWRRPGTGQAFLLQIGGGMLYSDAGGGHILALKTATGEVVWTRRLGYGEGGDYGRDNALGLYGGTLYVGCTDRNVYALDAASGRVLWSHGADMTLKSGPLGIGGLAFVATRDGHVHALGGVS</sequence>
<keyword evidence="3" id="KW-0418">Kinase</keyword>
<accession>A0ABN3JM52</accession>
<dbReference type="Pfam" id="PF13360">
    <property type="entry name" value="PQQ_2"/>
    <property type="match status" value="2"/>
</dbReference>
<proteinExistence type="predicted"/>
<feature type="domain" description="Protein kinase" evidence="7">
    <location>
        <begin position="15"/>
        <end position="279"/>
    </location>
</feature>
<evidence type="ECO:0000313" key="8">
    <source>
        <dbReference type="EMBL" id="GAA2432141.1"/>
    </source>
</evidence>
<protein>
    <recommendedName>
        <fullName evidence="7">Protein kinase domain-containing protein</fullName>
    </recommendedName>
</protein>
<dbReference type="InterPro" id="IPR015943">
    <property type="entry name" value="WD40/YVTN_repeat-like_dom_sf"/>
</dbReference>
<dbReference type="Proteomes" id="UP001501231">
    <property type="component" value="Unassembled WGS sequence"/>
</dbReference>